<dbReference type="SMART" id="SM00899">
    <property type="entry name" value="FeoA"/>
    <property type="match status" value="1"/>
</dbReference>
<evidence type="ECO:0000259" key="2">
    <source>
        <dbReference type="SMART" id="SM00899"/>
    </source>
</evidence>
<dbReference type="Gene3D" id="2.30.30.90">
    <property type="match status" value="1"/>
</dbReference>
<proteinExistence type="predicted"/>
<dbReference type="RefSeq" id="WP_130411796.1">
    <property type="nucleotide sequence ID" value="NZ_SGWX01000001.1"/>
</dbReference>
<dbReference type="OrthoDB" id="4420166at2"/>
<keyword evidence="4" id="KW-1185">Reference proteome</keyword>
<feature type="domain" description="Ferrous iron transporter FeoA-like" evidence="2">
    <location>
        <begin position="1"/>
        <end position="72"/>
    </location>
</feature>
<accession>A0A4Q7LY75</accession>
<dbReference type="AlphaFoldDB" id="A0A4Q7LY75"/>
<dbReference type="Pfam" id="PF04023">
    <property type="entry name" value="FeoA"/>
    <property type="match status" value="1"/>
</dbReference>
<name>A0A4Q7LY75_9MICO</name>
<organism evidence="3 4">
    <name type="scientific">Xylanimonas ulmi</name>
    <dbReference type="NCBI Taxonomy" id="228973"/>
    <lineage>
        <taxon>Bacteria</taxon>
        <taxon>Bacillati</taxon>
        <taxon>Actinomycetota</taxon>
        <taxon>Actinomycetes</taxon>
        <taxon>Micrococcales</taxon>
        <taxon>Promicromonosporaceae</taxon>
        <taxon>Xylanimonas</taxon>
    </lineage>
</organism>
<keyword evidence="1" id="KW-0408">Iron</keyword>
<dbReference type="InterPro" id="IPR038157">
    <property type="entry name" value="FeoA_core_dom"/>
</dbReference>
<comment type="caution">
    <text evidence="3">The sequence shown here is derived from an EMBL/GenBank/DDBJ whole genome shotgun (WGS) entry which is preliminary data.</text>
</comment>
<evidence type="ECO:0000313" key="3">
    <source>
        <dbReference type="EMBL" id="RZS60126.1"/>
    </source>
</evidence>
<dbReference type="SUPFAM" id="SSF50037">
    <property type="entry name" value="C-terminal domain of transcriptional repressors"/>
    <property type="match status" value="1"/>
</dbReference>
<protein>
    <submittedName>
        <fullName evidence="3">Ferrous iron transport protein A</fullName>
    </submittedName>
</protein>
<dbReference type="GO" id="GO:0046914">
    <property type="term" value="F:transition metal ion binding"/>
    <property type="evidence" value="ECO:0007669"/>
    <property type="project" value="InterPro"/>
</dbReference>
<evidence type="ECO:0000256" key="1">
    <source>
        <dbReference type="ARBA" id="ARBA00023004"/>
    </source>
</evidence>
<gene>
    <name evidence="3" type="ORF">EV386_0369</name>
</gene>
<sequence>MDLRACPTDRLAVVRTVGLIDDDRLRLRNLGVREGAVVEVVNRSPFGACVLALGADRVALDAATCARIEVEVGS</sequence>
<dbReference type="InterPro" id="IPR007167">
    <property type="entry name" value="Fe-transptr_FeoA-like"/>
</dbReference>
<reference evidence="3 4" key="1">
    <citation type="submission" date="2019-02" db="EMBL/GenBank/DDBJ databases">
        <title>Sequencing the genomes of 1000 actinobacteria strains.</title>
        <authorList>
            <person name="Klenk H.-P."/>
        </authorList>
    </citation>
    <scope>NUCLEOTIDE SEQUENCE [LARGE SCALE GENOMIC DNA]</scope>
    <source>
        <strain evidence="3 4">DSM 16932</strain>
    </source>
</reference>
<dbReference type="EMBL" id="SGWX01000001">
    <property type="protein sequence ID" value="RZS60126.1"/>
    <property type="molecule type" value="Genomic_DNA"/>
</dbReference>
<dbReference type="InterPro" id="IPR008988">
    <property type="entry name" value="Transcriptional_repressor_C"/>
</dbReference>
<dbReference type="Proteomes" id="UP000293852">
    <property type="component" value="Unassembled WGS sequence"/>
</dbReference>
<evidence type="ECO:0000313" key="4">
    <source>
        <dbReference type="Proteomes" id="UP000293852"/>
    </source>
</evidence>